<accession>S0FW33</accession>
<dbReference type="Pfam" id="PF03372">
    <property type="entry name" value="Exo_endo_phos"/>
    <property type="match status" value="1"/>
</dbReference>
<evidence type="ECO:0000313" key="3">
    <source>
        <dbReference type="Proteomes" id="UP000014216"/>
    </source>
</evidence>
<keyword evidence="2" id="KW-0255">Endonuclease</keyword>
<evidence type="ECO:0000313" key="2">
    <source>
        <dbReference type="EMBL" id="EMS78945.1"/>
    </source>
</evidence>
<sequence length="248" mass="28846">MFKPEIPLLRSPLILENKIIACDFGILCWNVHKENLKPEFDTMIKNWVRQFDMDILLFQEAVFPDTLFSVGGLSYAAAANIRIRERHFGVLTAATADIHTKTDVMSLARETLLATRKNILMTRYWLGTGDLLLVVNVHAVNFTSRAWYEWEFSRLLKTLQHHSGPMILAGDFNCWNRSRLEFITGLTRKLGLEQARPKRPHLVKQVFGFELDRIYFRQLTLNHMDAMENRLFSDHNPLLARFSCILPQ</sequence>
<dbReference type="SUPFAM" id="SSF56219">
    <property type="entry name" value="DNase I-like"/>
    <property type="match status" value="1"/>
</dbReference>
<keyword evidence="2" id="KW-0540">Nuclease</keyword>
<dbReference type="EMBL" id="APJX01000006">
    <property type="protein sequence ID" value="EMS78945.1"/>
    <property type="molecule type" value="Genomic_DNA"/>
</dbReference>
<protein>
    <submittedName>
        <fullName evidence="2">Endonuclease/exonuclease/phosphatase-like protein</fullName>
    </submittedName>
</protein>
<feature type="domain" description="Endonuclease/exonuclease/phosphatase" evidence="1">
    <location>
        <begin position="29"/>
        <end position="235"/>
    </location>
</feature>
<dbReference type="Proteomes" id="UP000014216">
    <property type="component" value="Unassembled WGS sequence"/>
</dbReference>
<reference evidence="2 3" key="1">
    <citation type="journal article" date="2013" name="Genome Announc.">
        <title>Draft Genome Sequence of Desulfotignum phosphitoxidans DSM 13687 Strain FiPS-3.</title>
        <authorList>
            <person name="Poehlein A."/>
            <person name="Daniel R."/>
            <person name="Simeonova D.D."/>
        </authorList>
    </citation>
    <scope>NUCLEOTIDE SEQUENCE [LARGE SCALE GENOMIC DNA]</scope>
    <source>
        <strain evidence="2 3">DSM 13687</strain>
    </source>
</reference>
<keyword evidence="2" id="KW-0269">Exonuclease</keyword>
<gene>
    <name evidence="2" type="ORF">Dpo_6c01440</name>
</gene>
<dbReference type="InterPro" id="IPR005135">
    <property type="entry name" value="Endo/exonuclease/phosphatase"/>
</dbReference>
<dbReference type="OrthoDB" id="9793162at2"/>
<comment type="caution">
    <text evidence="2">The sequence shown here is derived from an EMBL/GenBank/DDBJ whole genome shotgun (WGS) entry which is preliminary data.</text>
</comment>
<keyword evidence="2" id="KW-0378">Hydrolase</keyword>
<dbReference type="InterPro" id="IPR036691">
    <property type="entry name" value="Endo/exonu/phosph_ase_sf"/>
</dbReference>
<dbReference type="RefSeq" id="WP_006966785.1">
    <property type="nucleotide sequence ID" value="NZ_APJX01000006.1"/>
</dbReference>
<dbReference type="GO" id="GO:0004527">
    <property type="term" value="F:exonuclease activity"/>
    <property type="evidence" value="ECO:0007669"/>
    <property type="project" value="UniProtKB-KW"/>
</dbReference>
<dbReference type="Gene3D" id="3.60.10.10">
    <property type="entry name" value="Endonuclease/exonuclease/phosphatase"/>
    <property type="match status" value="1"/>
</dbReference>
<evidence type="ECO:0000259" key="1">
    <source>
        <dbReference type="Pfam" id="PF03372"/>
    </source>
</evidence>
<dbReference type="GO" id="GO:0004519">
    <property type="term" value="F:endonuclease activity"/>
    <property type="evidence" value="ECO:0007669"/>
    <property type="project" value="UniProtKB-KW"/>
</dbReference>
<organism evidence="2 3">
    <name type="scientific">Desulfotignum phosphitoxidans DSM 13687</name>
    <dbReference type="NCBI Taxonomy" id="1286635"/>
    <lineage>
        <taxon>Bacteria</taxon>
        <taxon>Pseudomonadati</taxon>
        <taxon>Thermodesulfobacteriota</taxon>
        <taxon>Desulfobacteria</taxon>
        <taxon>Desulfobacterales</taxon>
        <taxon>Desulfobacteraceae</taxon>
        <taxon>Desulfotignum</taxon>
    </lineage>
</organism>
<keyword evidence="3" id="KW-1185">Reference proteome</keyword>
<proteinExistence type="predicted"/>
<dbReference type="NCBIfam" id="NF003842">
    <property type="entry name" value="PRK05421.1-4"/>
    <property type="match status" value="1"/>
</dbReference>
<name>S0FW33_9BACT</name>
<dbReference type="AlphaFoldDB" id="S0FW33"/>